<sequence length="697" mass="75288">MAQVDPTGNPDCLNVDFMRSLVKQYTELGQWTSAFFWADAAAAAGNDSASGDDIWLLASAMLARGELHRAAHAITSRGLHRRHLLCLGVAVRAYMSAREPSTALSLIEECDTPLLEPRAQDQTHNRALASVLVWQARALAALERREAAAEALTTALRADCACYEALDLLLEQHALTPKQEMNLIESLPINSQLSPAEAALVRAAYKDRLFRYTPLTPTNTNDKARDGDADAQAPGPAVQLALTRSLGGAARRARRLAAAGRWAEALKALDLAGPWACADVRTACLVELKRSAELFAFAHALVDAYPQHWTSWFAVGCYYYLINKSEFARRYLSKAKSLEPGAGCIWLAYGHSFASDNEHDQAMAAYFKASQLMAGCHLPPLYVGVECAMLNNFSMCERFLLRAALLHGDAKAGGDGGEGEKGGWALVAKAARDPYVAHEAGAAAYAAGEFEAARTLWLRAVDIARDARGQVGASLSLLAGADKCLSFPPRWRGPVHLSPSSLARTVASLSLASADRRRHDKTRQTDKRDTLSLLFRADRSFSFPLYGTHSHTARVDTCISFLLVQQLQTRWASTLDGLGHACRALGEPRTALRWHELALALRPAHAPSLAARGLCLALLGRARNAADALHAALARSPDDVVALALLDAVVDRLASAHTEEEIPQFPFPTVNLSLPTPSTPAPATDATNTSDMSMSFD</sequence>
<keyword evidence="9" id="KW-1185">Reference proteome</keyword>
<evidence type="ECO:0000256" key="6">
    <source>
        <dbReference type="ARBA" id="ARBA00023306"/>
    </source>
</evidence>
<dbReference type="PANTHER" id="PTHR12558:SF9">
    <property type="entry name" value="CELL DIVISION CYCLE PROTEIN 16 HOMOLOG"/>
    <property type="match status" value="1"/>
</dbReference>
<evidence type="ECO:0008006" key="10">
    <source>
        <dbReference type="Google" id="ProtNLM"/>
    </source>
</evidence>
<evidence type="ECO:0000313" key="9">
    <source>
        <dbReference type="Proteomes" id="UP000837857"/>
    </source>
</evidence>
<dbReference type="PANTHER" id="PTHR12558">
    <property type="entry name" value="CELL DIVISION CYCLE 16,23,27"/>
    <property type="match status" value="1"/>
</dbReference>
<dbReference type="SUPFAM" id="SSF48452">
    <property type="entry name" value="TPR-like"/>
    <property type="match status" value="2"/>
</dbReference>
<keyword evidence="6" id="KW-0131">Cell cycle</keyword>
<dbReference type="InterPro" id="IPR011990">
    <property type="entry name" value="TPR-like_helical_dom_sf"/>
</dbReference>
<dbReference type="EMBL" id="OW152824">
    <property type="protein sequence ID" value="CAH2040199.1"/>
    <property type="molecule type" value="Genomic_DNA"/>
</dbReference>
<name>A0ABN8HZK1_9NEOP</name>
<proteinExistence type="predicted"/>
<accession>A0ABN8HZK1</accession>
<keyword evidence="2" id="KW-0677">Repeat</keyword>
<evidence type="ECO:0000313" key="8">
    <source>
        <dbReference type="EMBL" id="CAH2040199.1"/>
    </source>
</evidence>
<evidence type="ECO:0000256" key="5">
    <source>
        <dbReference type="ARBA" id="ARBA00022803"/>
    </source>
</evidence>
<keyword evidence="1" id="KW-0132">Cell division</keyword>
<organism evidence="8 9">
    <name type="scientific">Iphiclides podalirius</name>
    <name type="common">scarce swallowtail</name>
    <dbReference type="NCBI Taxonomy" id="110791"/>
    <lineage>
        <taxon>Eukaryota</taxon>
        <taxon>Metazoa</taxon>
        <taxon>Ecdysozoa</taxon>
        <taxon>Arthropoda</taxon>
        <taxon>Hexapoda</taxon>
        <taxon>Insecta</taxon>
        <taxon>Pterygota</taxon>
        <taxon>Neoptera</taxon>
        <taxon>Endopterygota</taxon>
        <taxon>Lepidoptera</taxon>
        <taxon>Glossata</taxon>
        <taxon>Ditrysia</taxon>
        <taxon>Papilionoidea</taxon>
        <taxon>Papilionidae</taxon>
        <taxon>Papilioninae</taxon>
        <taxon>Iphiclides</taxon>
    </lineage>
</organism>
<feature type="non-terminal residue" evidence="8">
    <location>
        <position position="1"/>
    </location>
</feature>
<evidence type="ECO:0000256" key="3">
    <source>
        <dbReference type="ARBA" id="ARBA00022776"/>
    </source>
</evidence>
<dbReference type="Proteomes" id="UP000837857">
    <property type="component" value="Chromosome 12"/>
</dbReference>
<feature type="compositionally biased region" description="Low complexity" evidence="7">
    <location>
        <begin position="671"/>
        <end position="691"/>
    </location>
</feature>
<evidence type="ECO:0000256" key="4">
    <source>
        <dbReference type="ARBA" id="ARBA00022786"/>
    </source>
</evidence>
<dbReference type="Gene3D" id="1.25.40.10">
    <property type="entry name" value="Tetratricopeptide repeat domain"/>
    <property type="match status" value="2"/>
</dbReference>
<evidence type="ECO:0000256" key="7">
    <source>
        <dbReference type="SAM" id="MobiDB-lite"/>
    </source>
</evidence>
<dbReference type="SMART" id="SM00028">
    <property type="entry name" value="TPR"/>
    <property type="match status" value="5"/>
</dbReference>
<keyword evidence="5" id="KW-0802">TPR repeat</keyword>
<reference evidence="8" key="1">
    <citation type="submission" date="2022-03" db="EMBL/GenBank/DDBJ databases">
        <authorList>
            <person name="Martin H S."/>
        </authorList>
    </citation>
    <scope>NUCLEOTIDE SEQUENCE</scope>
</reference>
<gene>
    <name evidence="8" type="ORF">IPOD504_LOCUS2367</name>
</gene>
<evidence type="ECO:0000256" key="1">
    <source>
        <dbReference type="ARBA" id="ARBA00022618"/>
    </source>
</evidence>
<evidence type="ECO:0000256" key="2">
    <source>
        <dbReference type="ARBA" id="ARBA00022737"/>
    </source>
</evidence>
<feature type="region of interest" description="Disordered" evidence="7">
    <location>
        <begin position="667"/>
        <end position="697"/>
    </location>
</feature>
<keyword evidence="3" id="KW-0498">Mitosis</keyword>
<keyword evidence="4" id="KW-0833">Ubl conjugation pathway</keyword>
<protein>
    <recommendedName>
        <fullName evidence="10">Cell division cycle protein 16</fullName>
    </recommendedName>
</protein>
<dbReference type="InterPro" id="IPR019734">
    <property type="entry name" value="TPR_rpt"/>
</dbReference>